<keyword evidence="2" id="KW-1185">Reference proteome</keyword>
<proteinExistence type="predicted"/>
<accession>A0ACD3BFA6</accession>
<organism evidence="1 2">
    <name type="scientific">Pluteus cervinus</name>
    <dbReference type="NCBI Taxonomy" id="181527"/>
    <lineage>
        <taxon>Eukaryota</taxon>
        <taxon>Fungi</taxon>
        <taxon>Dikarya</taxon>
        <taxon>Basidiomycota</taxon>
        <taxon>Agaricomycotina</taxon>
        <taxon>Agaricomycetes</taxon>
        <taxon>Agaricomycetidae</taxon>
        <taxon>Agaricales</taxon>
        <taxon>Pluteineae</taxon>
        <taxon>Pluteaceae</taxon>
        <taxon>Pluteus</taxon>
    </lineage>
</organism>
<protein>
    <submittedName>
        <fullName evidence="1">HIT-like protein</fullName>
    </submittedName>
</protein>
<reference evidence="1 2" key="1">
    <citation type="journal article" date="2019" name="Nat. Ecol. Evol.">
        <title>Megaphylogeny resolves global patterns of mushroom evolution.</title>
        <authorList>
            <person name="Varga T."/>
            <person name="Krizsan K."/>
            <person name="Foldi C."/>
            <person name="Dima B."/>
            <person name="Sanchez-Garcia M."/>
            <person name="Sanchez-Ramirez S."/>
            <person name="Szollosi G.J."/>
            <person name="Szarkandi J.G."/>
            <person name="Papp V."/>
            <person name="Albert L."/>
            <person name="Andreopoulos W."/>
            <person name="Angelini C."/>
            <person name="Antonin V."/>
            <person name="Barry K.W."/>
            <person name="Bougher N.L."/>
            <person name="Buchanan P."/>
            <person name="Buyck B."/>
            <person name="Bense V."/>
            <person name="Catcheside P."/>
            <person name="Chovatia M."/>
            <person name="Cooper J."/>
            <person name="Damon W."/>
            <person name="Desjardin D."/>
            <person name="Finy P."/>
            <person name="Geml J."/>
            <person name="Haridas S."/>
            <person name="Hughes K."/>
            <person name="Justo A."/>
            <person name="Karasinski D."/>
            <person name="Kautmanova I."/>
            <person name="Kiss B."/>
            <person name="Kocsube S."/>
            <person name="Kotiranta H."/>
            <person name="LaButti K.M."/>
            <person name="Lechner B.E."/>
            <person name="Liimatainen K."/>
            <person name="Lipzen A."/>
            <person name="Lukacs Z."/>
            <person name="Mihaltcheva S."/>
            <person name="Morgado L.N."/>
            <person name="Niskanen T."/>
            <person name="Noordeloos M.E."/>
            <person name="Ohm R.A."/>
            <person name="Ortiz-Santana B."/>
            <person name="Ovrebo C."/>
            <person name="Racz N."/>
            <person name="Riley R."/>
            <person name="Savchenko A."/>
            <person name="Shiryaev A."/>
            <person name="Soop K."/>
            <person name="Spirin V."/>
            <person name="Szebenyi C."/>
            <person name="Tomsovsky M."/>
            <person name="Tulloss R.E."/>
            <person name="Uehling J."/>
            <person name="Grigoriev I.V."/>
            <person name="Vagvolgyi C."/>
            <person name="Papp T."/>
            <person name="Martin F.M."/>
            <person name="Miettinen O."/>
            <person name="Hibbett D.S."/>
            <person name="Nagy L.G."/>
        </authorList>
    </citation>
    <scope>NUCLEOTIDE SEQUENCE [LARGE SCALE GENOMIC DNA]</scope>
    <source>
        <strain evidence="1 2">NL-1719</strain>
    </source>
</reference>
<name>A0ACD3BFA6_9AGAR</name>
<evidence type="ECO:0000313" key="1">
    <source>
        <dbReference type="EMBL" id="TFK76506.1"/>
    </source>
</evidence>
<dbReference type="EMBL" id="ML208260">
    <property type="protein sequence ID" value="TFK76506.1"/>
    <property type="molecule type" value="Genomic_DNA"/>
</dbReference>
<evidence type="ECO:0000313" key="2">
    <source>
        <dbReference type="Proteomes" id="UP000308600"/>
    </source>
</evidence>
<sequence length="255" mass="29240">MSNLTVLRTYATTDPAKIPASVLFNHTEDTLVIYDAYPKSTFHFLVLPRVRGSLTTNALSDLRTLLKGDKGVAKEVISKLAEAAAVLKDEIESEMVKCHGFKWGIWLGFHGNPSMEHLHLHVLSDDLCSERMKNKKHYNSFHPKLGFFIHIEEVQSWFDAEPSYYDSMVQRERKTFEPLLKEGLECWRCGKEMKNIPVLKAHLQEEHDREAKRRKLRGTKRKARAEEPAVSPKDDEAQPQKRQKSETNDGDAPEA</sequence>
<dbReference type="Proteomes" id="UP000308600">
    <property type="component" value="Unassembled WGS sequence"/>
</dbReference>
<gene>
    <name evidence="1" type="ORF">BDN72DRAFT_755898</name>
</gene>